<protein>
    <submittedName>
        <fullName evidence="10">Cytochrome c</fullName>
    </submittedName>
</protein>
<proteinExistence type="predicted"/>
<dbReference type="InterPro" id="IPR008168">
    <property type="entry name" value="Cyt_C_IC"/>
</dbReference>
<gene>
    <name evidence="10" type="ORF">WG622_10030</name>
</gene>
<evidence type="ECO:0000256" key="2">
    <source>
        <dbReference type="ARBA" id="ARBA00022448"/>
    </source>
</evidence>
<keyword evidence="3 8" id="KW-0349">Heme</keyword>
<keyword evidence="7 8" id="KW-0408">Iron</keyword>
<reference evidence="10 11" key="1">
    <citation type="submission" date="2024-03" db="EMBL/GenBank/DDBJ databases">
        <title>Cognatishimia coralii sp. nov., a marine bacterium isolated from coral surrounding seawater.</title>
        <authorList>
            <person name="Liu X."/>
            <person name="Liu S."/>
            <person name="Sun H."/>
            <person name="Zhang Y."/>
        </authorList>
    </citation>
    <scope>NUCLEOTIDE SEQUENCE [LARGE SCALE GENOMIC DNA]</scope>
    <source>
        <strain evidence="10 11">D5M38</strain>
    </source>
</reference>
<dbReference type="Proteomes" id="UP001368270">
    <property type="component" value="Unassembled WGS sequence"/>
</dbReference>
<keyword evidence="5 8" id="KW-0479">Metal-binding</keyword>
<name>A0ABU8QGM9_9RHOB</name>
<evidence type="ECO:0000313" key="11">
    <source>
        <dbReference type="Proteomes" id="UP001368270"/>
    </source>
</evidence>
<dbReference type="Gene3D" id="1.10.760.10">
    <property type="entry name" value="Cytochrome c-like domain"/>
    <property type="match status" value="1"/>
</dbReference>
<evidence type="ECO:0000256" key="5">
    <source>
        <dbReference type="ARBA" id="ARBA00022723"/>
    </source>
</evidence>
<dbReference type="PROSITE" id="PS51007">
    <property type="entry name" value="CYTC"/>
    <property type="match status" value="1"/>
</dbReference>
<keyword evidence="11" id="KW-1185">Reference proteome</keyword>
<dbReference type="InterPro" id="IPR036909">
    <property type="entry name" value="Cyt_c-like_dom_sf"/>
</dbReference>
<evidence type="ECO:0000259" key="9">
    <source>
        <dbReference type="PROSITE" id="PS51007"/>
    </source>
</evidence>
<accession>A0ABU8QGM9</accession>
<evidence type="ECO:0000256" key="4">
    <source>
        <dbReference type="ARBA" id="ARBA00022660"/>
    </source>
</evidence>
<dbReference type="InterPro" id="IPR009056">
    <property type="entry name" value="Cyt_c-like_dom"/>
</dbReference>
<dbReference type="SUPFAM" id="SSF46626">
    <property type="entry name" value="Cytochrome c"/>
    <property type="match status" value="1"/>
</dbReference>
<sequence>MAVAAGGAWFWSGPEQLSARAAGSGAGDIVAGEQIYAEYCAACHGANLEGQENWRSSGADGRLPAPPHDETGHTWHHPDSLLFDYTKLGGKALMATKGIEFDSGMPGFADQLTDAEIHNVLAYIKSTWPERIQKIQAERSEAEEQQD</sequence>
<dbReference type="PANTHER" id="PTHR35008:SF4">
    <property type="entry name" value="BLL4482 PROTEIN"/>
    <property type="match status" value="1"/>
</dbReference>
<evidence type="ECO:0000313" key="10">
    <source>
        <dbReference type="EMBL" id="MEJ5218579.1"/>
    </source>
</evidence>
<comment type="cofactor">
    <cofactor evidence="1">
        <name>heme c</name>
        <dbReference type="ChEBI" id="CHEBI:61717"/>
    </cofactor>
</comment>
<dbReference type="EMBL" id="JBBGAZ010000004">
    <property type="protein sequence ID" value="MEJ5218579.1"/>
    <property type="molecule type" value="Genomic_DNA"/>
</dbReference>
<comment type="caution">
    <text evidence="10">The sequence shown here is derived from an EMBL/GenBank/DDBJ whole genome shotgun (WGS) entry which is preliminary data.</text>
</comment>
<dbReference type="Pfam" id="PF00034">
    <property type="entry name" value="Cytochrom_C"/>
    <property type="match status" value="1"/>
</dbReference>
<evidence type="ECO:0000256" key="3">
    <source>
        <dbReference type="ARBA" id="ARBA00022617"/>
    </source>
</evidence>
<evidence type="ECO:0000256" key="8">
    <source>
        <dbReference type="PROSITE-ProRule" id="PRU00433"/>
    </source>
</evidence>
<evidence type="ECO:0000256" key="6">
    <source>
        <dbReference type="ARBA" id="ARBA00022982"/>
    </source>
</evidence>
<dbReference type="InterPro" id="IPR051459">
    <property type="entry name" value="Cytochrome_c-type_DH"/>
</dbReference>
<feature type="domain" description="Cytochrome c" evidence="9">
    <location>
        <begin position="27"/>
        <end position="128"/>
    </location>
</feature>
<dbReference type="PANTHER" id="PTHR35008">
    <property type="entry name" value="BLL4482 PROTEIN-RELATED"/>
    <property type="match status" value="1"/>
</dbReference>
<keyword evidence="2" id="KW-0813">Transport</keyword>
<evidence type="ECO:0000256" key="7">
    <source>
        <dbReference type="ARBA" id="ARBA00023004"/>
    </source>
</evidence>
<dbReference type="RefSeq" id="WP_339403459.1">
    <property type="nucleotide sequence ID" value="NZ_JBBGAZ010000004.1"/>
</dbReference>
<dbReference type="PRINTS" id="PR00605">
    <property type="entry name" value="CYTCHROMECIC"/>
</dbReference>
<evidence type="ECO:0000256" key="1">
    <source>
        <dbReference type="ARBA" id="ARBA00001926"/>
    </source>
</evidence>
<keyword evidence="4" id="KW-0679">Respiratory chain</keyword>
<organism evidence="10 11">
    <name type="scientific">Cognatishimia coralii</name>
    <dbReference type="NCBI Taxonomy" id="3083254"/>
    <lineage>
        <taxon>Bacteria</taxon>
        <taxon>Pseudomonadati</taxon>
        <taxon>Pseudomonadota</taxon>
        <taxon>Alphaproteobacteria</taxon>
        <taxon>Rhodobacterales</taxon>
        <taxon>Paracoccaceae</taxon>
        <taxon>Cognatishimia</taxon>
    </lineage>
</organism>
<keyword evidence="6" id="KW-0249">Electron transport</keyword>